<gene>
    <name evidence="7" type="ORF">CDCA_CDCA10G2954</name>
</gene>
<evidence type="ECO:0000256" key="2">
    <source>
        <dbReference type="ARBA" id="ARBA00006528"/>
    </source>
</evidence>
<evidence type="ECO:0000313" key="7">
    <source>
        <dbReference type="EMBL" id="KAK4536929.1"/>
    </source>
</evidence>
<keyword evidence="5 6" id="KW-0472">Membrane</keyword>
<feature type="transmembrane region" description="Helical" evidence="6">
    <location>
        <begin position="96"/>
        <end position="118"/>
    </location>
</feature>
<feature type="transmembrane region" description="Helical" evidence="6">
    <location>
        <begin position="274"/>
        <end position="293"/>
    </location>
</feature>
<dbReference type="InterPro" id="IPR004710">
    <property type="entry name" value="Bilac:Na_transpt"/>
</dbReference>
<evidence type="ECO:0000256" key="5">
    <source>
        <dbReference type="ARBA" id="ARBA00023136"/>
    </source>
</evidence>
<dbReference type="InterPro" id="IPR038770">
    <property type="entry name" value="Na+/solute_symporter_sf"/>
</dbReference>
<comment type="caution">
    <text evidence="7">The sequence shown here is derived from an EMBL/GenBank/DDBJ whole genome shotgun (WGS) entry which is preliminary data.</text>
</comment>
<organism evidence="7 8">
    <name type="scientific">Cyanidium caldarium</name>
    <name type="common">Red alga</name>
    <dbReference type="NCBI Taxonomy" id="2771"/>
    <lineage>
        <taxon>Eukaryota</taxon>
        <taxon>Rhodophyta</taxon>
        <taxon>Bangiophyceae</taxon>
        <taxon>Cyanidiales</taxon>
        <taxon>Cyanidiaceae</taxon>
        <taxon>Cyanidium</taxon>
    </lineage>
</organism>
<protein>
    <submittedName>
        <fullName evidence="7">Uncharacterized protein</fullName>
    </submittedName>
</protein>
<evidence type="ECO:0000256" key="4">
    <source>
        <dbReference type="ARBA" id="ARBA00022989"/>
    </source>
</evidence>
<proteinExistence type="inferred from homology"/>
<sequence length="377" mass="38456">MAASGASTPIPASQRVGSRRGPYYGSAAHVSDLRLSTYLIALTLAAGTCATWWPRLFTWAAAAAVRHTALALILFHLGLTLGCYEIGNWKRLPLTISMASFGRLIGMPVATAALVLPLGIQLDAASVACLLFISASPSGYAPIWVAALTNSSVRELAAMMTFASVSLSLLTVPLLLLVSAAVARFPVSAGVMISLAGDGSGGASAILASALLYMSLVTVPFALGIVMAVLLPARRIERARRVLRPPTWAAVASLAGGSMAMARMAPPPFGSRGVFIASLLVSLIGVVAGLVAGRAAGHTARVRRTIAYECALPGVAITAALAPAATAGYTCAATVAAQAVTLLAMNIYYAYRKSYASAPEGGTGGVMAAQTLTPPGD</sequence>
<dbReference type="GO" id="GO:0016020">
    <property type="term" value="C:membrane"/>
    <property type="evidence" value="ECO:0007669"/>
    <property type="project" value="UniProtKB-SubCell"/>
</dbReference>
<dbReference type="PANTHER" id="PTHR10361:SF30">
    <property type="entry name" value="SODIUM_METABOLITE COTRANSPORTER BASS6, CHLOROPLASTIC-RELATED"/>
    <property type="match status" value="1"/>
</dbReference>
<comment type="subcellular location">
    <subcellularLocation>
        <location evidence="1">Membrane</location>
        <topology evidence="1">Multi-pass membrane protein</topology>
    </subcellularLocation>
</comment>
<evidence type="ECO:0000313" key="8">
    <source>
        <dbReference type="Proteomes" id="UP001301350"/>
    </source>
</evidence>
<dbReference type="Proteomes" id="UP001301350">
    <property type="component" value="Unassembled WGS sequence"/>
</dbReference>
<dbReference type="AlphaFoldDB" id="A0AAV9IXU3"/>
<feature type="transmembrane region" description="Helical" evidence="6">
    <location>
        <begin position="160"/>
        <end position="183"/>
    </location>
</feature>
<feature type="transmembrane region" description="Helical" evidence="6">
    <location>
        <begin position="242"/>
        <end position="262"/>
    </location>
</feature>
<accession>A0AAV9IXU3</accession>
<dbReference type="InterPro" id="IPR002657">
    <property type="entry name" value="BilAc:Na_symport/Acr3"/>
</dbReference>
<evidence type="ECO:0000256" key="1">
    <source>
        <dbReference type="ARBA" id="ARBA00004141"/>
    </source>
</evidence>
<evidence type="ECO:0000256" key="3">
    <source>
        <dbReference type="ARBA" id="ARBA00022692"/>
    </source>
</evidence>
<keyword evidence="4 6" id="KW-1133">Transmembrane helix</keyword>
<keyword evidence="8" id="KW-1185">Reference proteome</keyword>
<reference evidence="7 8" key="1">
    <citation type="submission" date="2022-07" db="EMBL/GenBank/DDBJ databases">
        <title>Genome-wide signatures of adaptation to extreme environments.</title>
        <authorList>
            <person name="Cho C.H."/>
            <person name="Yoon H.S."/>
        </authorList>
    </citation>
    <scope>NUCLEOTIDE SEQUENCE [LARGE SCALE GENOMIC DNA]</scope>
    <source>
        <strain evidence="7 8">DBV 063 E5</strain>
    </source>
</reference>
<dbReference type="Gene3D" id="1.20.1530.20">
    <property type="match status" value="1"/>
</dbReference>
<feature type="transmembrane region" description="Helical" evidence="6">
    <location>
        <begin position="332"/>
        <end position="351"/>
    </location>
</feature>
<feature type="transmembrane region" description="Helical" evidence="6">
    <location>
        <begin position="35"/>
        <end position="53"/>
    </location>
</feature>
<feature type="transmembrane region" description="Helical" evidence="6">
    <location>
        <begin position="124"/>
        <end position="148"/>
    </location>
</feature>
<name>A0AAV9IXU3_CYACA</name>
<keyword evidence="3 6" id="KW-0812">Transmembrane</keyword>
<comment type="similarity">
    <text evidence="2">Belongs to the bile acid:sodium symporter (BASS) (TC 2.A.28) family.</text>
</comment>
<dbReference type="PANTHER" id="PTHR10361">
    <property type="entry name" value="SODIUM-BILE ACID COTRANSPORTER"/>
    <property type="match status" value="1"/>
</dbReference>
<dbReference type="Pfam" id="PF01758">
    <property type="entry name" value="SBF"/>
    <property type="match status" value="1"/>
</dbReference>
<feature type="transmembrane region" description="Helical" evidence="6">
    <location>
        <begin position="203"/>
        <end position="230"/>
    </location>
</feature>
<feature type="transmembrane region" description="Helical" evidence="6">
    <location>
        <begin position="59"/>
        <end position="84"/>
    </location>
</feature>
<evidence type="ECO:0000256" key="6">
    <source>
        <dbReference type="SAM" id="Phobius"/>
    </source>
</evidence>
<dbReference type="EMBL" id="JANCYW010000010">
    <property type="protein sequence ID" value="KAK4536929.1"/>
    <property type="molecule type" value="Genomic_DNA"/>
</dbReference>
<feature type="transmembrane region" description="Helical" evidence="6">
    <location>
        <begin position="305"/>
        <end position="326"/>
    </location>
</feature>